<keyword evidence="2" id="KW-1185">Reference proteome</keyword>
<sequence length="278" mass="30206">MTSRERRDDRRVVFERDEYACRNCGAIGGDDEPTTVRTYPVGDVSLEGTAHESSLVTVCERCFTALQESDALSNLSVDRDELFRLVRETTRTQGATISDVASFASLVTSLPTALAETEPGDESRDYAAEYVETRRDVLLAIDVVDTRLDRLGAVETTDLGPEVATPLETVTETATTLQSDLREVVELGETVVTGLDRCHGCFEPLEGAAASESGSGTRACGTCALEPRSTDDWRRSAGDGVAFERLFSTINDRLRGTSTTTEALTDRTMALAETLLEE</sequence>
<keyword evidence="1" id="KW-0540">Nuclease</keyword>
<keyword evidence="1" id="KW-0255">Endonuclease</keyword>
<name>A0ABD5PTT5_9EURY</name>
<evidence type="ECO:0000313" key="1">
    <source>
        <dbReference type="EMBL" id="MFC4543987.1"/>
    </source>
</evidence>
<dbReference type="EMBL" id="JBHSFA010000009">
    <property type="protein sequence ID" value="MFC4543987.1"/>
    <property type="molecule type" value="Genomic_DNA"/>
</dbReference>
<comment type="caution">
    <text evidence="1">The sequence shown here is derived from an EMBL/GenBank/DDBJ whole genome shotgun (WGS) entry which is preliminary data.</text>
</comment>
<reference evidence="1 2" key="1">
    <citation type="journal article" date="2019" name="Int. J. Syst. Evol. Microbiol.">
        <title>The Global Catalogue of Microorganisms (GCM) 10K type strain sequencing project: providing services to taxonomists for standard genome sequencing and annotation.</title>
        <authorList>
            <consortium name="The Broad Institute Genomics Platform"/>
            <consortium name="The Broad Institute Genome Sequencing Center for Infectious Disease"/>
            <person name="Wu L."/>
            <person name="Ma J."/>
        </authorList>
    </citation>
    <scope>NUCLEOTIDE SEQUENCE [LARGE SCALE GENOMIC DNA]</scope>
    <source>
        <strain evidence="1 2">WLHS5</strain>
    </source>
</reference>
<evidence type="ECO:0000313" key="2">
    <source>
        <dbReference type="Proteomes" id="UP001595898"/>
    </source>
</evidence>
<gene>
    <name evidence="1" type="ORF">ACFO5R_18830</name>
</gene>
<dbReference type="RefSeq" id="WP_250141989.1">
    <property type="nucleotide sequence ID" value="NZ_JALIQP010000005.1"/>
</dbReference>
<keyword evidence="1" id="KW-0378">Hydrolase</keyword>
<protein>
    <submittedName>
        <fullName evidence="1">HNH endonuclease</fullName>
    </submittedName>
</protein>
<organism evidence="1 2">
    <name type="scientific">Halosolutus amylolyticus</name>
    <dbReference type="NCBI Taxonomy" id="2932267"/>
    <lineage>
        <taxon>Archaea</taxon>
        <taxon>Methanobacteriati</taxon>
        <taxon>Methanobacteriota</taxon>
        <taxon>Stenosarchaea group</taxon>
        <taxon>Halobacteria</taxon>
        <taxon>Halobacteriales</taxon>
        <taxon>Natrialbaceae</taxon>
        <taxon>Halosolutus</taxon>
    </lineage>
</organism>
<dbReference type="AlphaFoldDB" id="A0ABD5PTT5"/>
<dbReference type="Proteomes" id="UP001595898">
    <property type="component" value="Unassembled WGS sequence"/>
</dbReference>
<accession>A0ABD5PTT5</accession>
<dbReference type="GO" id="GO:0004519">
    <property type="term" value="F:endonuclease activity"/>
    <property type="evidence" value="ECO:0007669"/>
    <property type="project" value="UniProtKB-KW"/>
</dbReference>
<proteinExistence type="predicted"/>